<feature type="region of interest" description="Disordered" evidence="1">
    <location>
        <begin position="73"/>
        <end position="105"/>
    </location>
</feature>
<comment type="caution">
    <text evidence="2">The sequence shown here is derived from an EMBL/GenBank/DDBJ whole genome shotgun (WGS) entry which is preliminary data.</text>
</comment>
<protein>
    <submittedName>
        <fullName evidence="2">Uncharacterized protein</fullName>
    </submittedName>
</protein>
<reference evidence="2" key="1">
    <citation type="submission" date="2020-10" db="EMBL/GenBank/DDBJ databases">
        <authorList>
            <person name="Han B."/>
            <person name="Lu T."/>
            <person name="Zhao Q."/>
            <person name="Huang X."/>
            <person name="Zhao Y."/>
        </authorList>
    </citation>
    <scope>NUCLEOTIDE SEQUENCE</scope>
</reference>
<proteinExistence type="predicted"/>
<organism evidence="2 3">
    <name type="scientific">Miscanthus lutarioriparius</name>
    <dbReference type="NCBI Taxonomy" id="422564"/>
    <lineage>
        <taxon>Eukaryota</taxon>
        <taxon>Viridiplantae</taxon>
        <taxon>Streptophyta</taxon>
        <taxon>Embryophyta</taxon>
        <taxon>Tracheophyta</taxon>
        <taxon>Spermatophyta</taxon>
        <taxon>Magnoliopsida</taxon>
        <taxon>Liliopsida</taxon>
        <taxon>Poales</taxon>
        <taxon>Poaceae</taxon>
        <taxon>PACMAD clade</taxon>
        <taxon>Panicoideae</taxon>
        <taxon>Andropogonodae</taxon>
        <taxon>Andropogoneae</taxon>
        <taxon>Saccharinae</taxon>
        <taxon>Miscanthus</taxon>
    </lineage>
</organism>
<sequence>MPIPTWARTTAPASTKAVSTGLPLAVAPPAQPISAHRPSAAAACHGSLPRRRRRVLPTSSLAALLEAVCGAPHGGGDVTGGDVNLKSSRGGDASQQVAGPGREASTAAATDWTTMQNDAMAMPRELDELLMSLWDSDMELAMGFSSCSAPPKEASATASSQYGLWPHCNYGGWPSCGRTTKFNIDKVPPSQTFFGMRCLKHFKCVMSAQIILLCRTS</sequence>
<name>A0A811REX5_9POAL</name>
<keyword evidence="3" id="KW-1185">Reference proteome</keyword>
<dbReference type="Proteomes" id="UP000604825">
    <property type="component" value="Unassembled WGS sequence"/>
</dbReference>
<dbReference type="EMBL" id="CAJGYO010000014">
    <property type="protein sequence ID" value="CAD6268853.1"/>
    <property type="molecule type" value="Genomic_DNA"/>
</dbReference>
<evidence type="ECO:0000256" key="1">
    <source>
        <dbReference type="SAM" id="MobiDB-lite"/>
    </source>
</evidence>
<evidence type="ECO:0000313" key="3">
    <source>
        <dbReference type="Proteomes" id="UP000604825"/>
    </source>
</evidence>
<accession>A0A811REX5</accession>
<dbReference type="AlphaFoldDB" id="A0A811REX5"/>
<evidence type="ECO:0000313" key="2">
    <source>
        <dbReference type="EMBL" id="CAD6268853.1"/>
    </source>
</evidence>
<gene>
    <name evidence="2" type="ORF">NCGR_LOCUS52158</name>
</gene>